<dbReference type="PANTHER" id="PTHR10257">
    <property type="entry name" value="SERINE/THREONINE PROTEIN PHOSPHATASE 2A PP2A REGULATORY SUBUNIT B"/>
    <property type="match status" value="1"/>
</dbReference>
<evidence type="ECO:0000313" key="4">
    <source>
        <dbReference type="Proteomes" id="UP000241890"/>
    </source>
</evidence>
<organism evidence="3 4">
    <name type="scientific">Hondaea fermentalgiana</name>
    <dbReference type="NCBI Taxonomy" id="2315210"/>
    <lineage>
        <taxon>Eukaryota</taxon>
        <taxon>Sar</taxon>
        <taxon>Stramenopiles</taxon>
        <taxon>Bigyra</taxon>
        <taxon>Labyrinthulomycetes</taxon>
        <taxon>Thraustochytrida</taxon>
        <taxon>Thraustochytriidae</taxon>
        <taxon>Hondaea</taxon>
    </lineage>
</organism>
<reference evidence="3 4" key="1">
    <citation type="submission" date="2017-12" db="EMBL/GenBank/DDBJ databases">
        <title>Sequencing, de novo assembly and annotation of complete genome of a new Thraustochytrid species, strain FCC1311.</title>
        <authorList>
            <person name="Sedici K."/>
            <person name="Godart F."/>
            <person name="Aiese Cigliano R."/>
            <person name="Sanseverino W."/>
            <person name="Barakat M."/>
            <person name="Ortet P."/>
            <person name="Marechal E."/>
            <person name="Cagnac O."/>
            <person name="Amato A."/>
        </authorList>
    </citation>
    <scope>NUCLEOTIDE SEQUENCE [LARGE SCALE GENOMIC DNA]</scope>
</reference>
<dbReference type="GO" id="GO:0000159">
    <property type="term" value="C:protein phosphatase type 2A complex"/>
    <property type="evidence" value="ECO:0007669"/>
    <property type="project" value="InterPro"/>
</dbReference>
<dbReference type="SUPFAM" id="SSF48371">
    <property type="entry name" value="ARM repeat"/>
    <property type="match status" value="1"/>
</dbReference>
<name>A0A2R5G1P2_9STRA</name>
<dbReference type="InterPro" id="IPR016024">
    <property type="entry name" value="ARM-type_fold"/>
</dbReference>
<proteinExistence type="predicted"/>
<dbReference type="GO" id="GO:0007165">
    <property type="term" value="P:signal transduction"/>
    <property type="evidence" value="ECO:0007669"/>
    <property type="project" value="InterPro"/>
</dbReference>
<dbReference type="Pfam" id="PF01603">
    <property type="entry name" value="B56"/>
    <property type="match status" value="1"/>
</dbReference>
<dbReference type="InterPro" id="IPR011989">
    <property type="entry name" value="ARM-like"/>
</dbReference>
<dbReference type="FunFam" id="1.25.10.10:FF:000353">
    <property type="entry name" value="Serine/threonine-protein phosphatase 2A 56 kDa regulatory subunit"/>
    <property type="match status" value="1"/>
</dbReference>
<dbReference type="AlphaFoldDB" id="A0A2R5G1P2"/>
<gene>
    <name evidence="3" type="ORF">FCC1311_006632</name>
</gene>
<keyword evidence="4" id="KW-1185">Reference proteome</keyword>
<keyword evidence="1" id="KW-0175">Coiled coil</keyword>
<feature type="coiled-coil region" evidence="1">
    <location>
        <begin position="388"/>
        <end position="445"/>
    </location>
</feature>
<accession>A0A2R5G1P2</accession>
<comment type="caution">
    <text evidence="3">The sequence shown here is derived from an EMBL/GenBank/DDBJ whole genome shotgun (WGS) entry which is preliminary data.</text>
</comment>
<dbReference type="EMBL" id="BEYU01000006">
    <property type="protein sequence ID" value="GBG24445.1"/>
    <property type="molecule type" value="Genomic_DNA"/>
</dbReference>
<feature type="compositionally biased region" description="Basic residues" evidence="2">
    <location>
        <begin position="18"/>
        <end position="30"/>
    </location>
</feature>
<feature type="compositionally biased region" description="Pro residues" evidence="2">
    <location>
        <begin position="514"/>
        <end position="528"/>
    </location>
</feature>
<feature type="region of interest" description="Disordered" evidence="2">
    <location>
        <begin position="1"/>
        <end position="37"/>
    </location>
</feature>
<evidence type="ECO:0000256" key="2">
    <source>
        <dbReference type="SAM" id="MobiDB-lite"/>
    </source>
</evidence>
<dbReference type="PANTHER" id="PTHR10257:SF3">
    <property type="entry name" value="SERINE_THREONINE-PROTEIN PHOSPHATASE 2A 56 KDA REGULATORY SUBUNIT GAMMA ISOFORM"/>
    <property type="match status" value="1"/>
</dbReference>
<dbReference type="OrthoDB" id="10264446at2759"/>
<dbReference type="InParanoid" id="A0A2R5G1P2"/>
<dbReference type="GO" id="GO:0019888">
    <property type="term" value="F:protein phosphatase regulator activity"/>
    <property type="evidence" value="ECO:0007669"/>
    <property type="project" value="InterPro"/>
</dbReference>
<dbReference type="InterPro" id="IPR002554">
    <property type="entry name" value="PP2A_B56"/>
</dbReference>
<feature type="compositionally biased region" description="Low complexity" evidence="2">
    <location>
        <begin position="477"/>
        <end position="513"/>
    </location>
</feature>
<evidence type="ECO:0000313" key="3">
    <source>
        <dbReference type="EMBL" id="GBG24445.1"/>
    </source>
</evidence>
<dbReference type="Gene3D" id="1.25.10.10">
    <property type="entry name" value="Leucine-rich Repeat Variant"/>
    <property type="match status" value="1"/>
</dbReference>
<dbReference type="Proteomes" id="UP000241890">
    <property type="component" value="Unassembled WGS sequence"/>
</dbReference>
<protein>
    <submittedName>
        <fullName evidence="3">Serine/threonine-protein phosphatase 2A 56 kDa regulatory subunit epsilon isoform</fullName>
    </submittedName>
</protein>
<feature type="region of interest" description="Disordered" evidence="2">
    <location>
        <begin position="477"/>
        <end position="551"/>
    </location>
</feature>
<feature type="compositionally biased region" description="Basic and acidic residues" evidence="2">
    <location>
        <begin position="537"/>
        <end position="551"/>
    </location>
</feature>
<evidence type="ECO:0000256" key="1">
    <source>
        <dbReference type="SAM" id="Coils"/>
    </source>
</evidence>
<feature type="compositionally biased region" description="Acidic residues" evidence="2">
    <location>
        <begin position="1"/>
        <end position="12"/>
    </location>
</feature>
<sequence>MMDVEFRDDEEEALKRAGGTRRAHHRRRSSMTRESATQEMVQLPMLRDVAANEHPNLFRLKLQMCRVRFNFDTNSNQIGKDLKRNTMLELIEYVNSDRGQRIFNEPGVMEDVVGMVSVNMFRALPPQMEGFDPEEDEPVLEASWPHLQVVYEFLLRFVISREVAAKVAKRKHVIDQTFCLKLVQIFDSEDPRERDYLKTILHRVYGKFMSHRAFIRRQLGYTFQRFAFDSQRHNGISELLEILGSIINGFALPLKAEHLRFLSTSLIPLHKTSSVSSYHNQLSYCICQYIEKDPNTLIPIVKGLAKHWPWSQASRQVLFLNELEDVLERAPQDLIPQALPYALKIVAKSIESEHFQVVERTLYLWNNEHISVHFFGRKNAEIVYPVLHKILQEKMKHWNATVKNLSDEVTRLCKSRSSPELWARLEEHTKNSEEIEEKRRRQREANWQAIKSRNLAAVDGNVPVMFLQAYTIQPSSTSLGTGAPGAASATASSSPTKGSAGAPKADSKPATSIAPPPSPPGSAPPSPIPMGESNHNIVDKALSRDPLKLDS</sequence>